<gene>
    <name evidence="2" type="ORF">KIPB_003805</name>
</gene>
<dbReference type="PANTHER" id="PTHR47332:SF4">
    <property type="entry name" value="SET DOMAIN-CONTAINING PROTEIN 5"/>
    <property type="match status" value="1"/>
</dbReference>
<evidence type="ECO:0000259" key="1">
    <source>
        <dbReference type="PROSITE" id="PS50280"/>
    </source>
</evidence>
<dbReference type="SUPFAM" id="SSF82199">
    <property type="entry name" value="SET domain"/>
    <property type="match status" value="1"/>
</dbReference>
<organism evidence="2 3">
    <name type="scientific">Kipferlia bialata</name>
    <dbReference type="NCBI Taxonomy" id="797122"/>
    <lineage>
        <taxon>Eukaryota</taxon>
        <taxon>Metamonada</taxon>
        <taxon>Carpediemonas-like organisms</taxon>
        <taxon>Kipferlia</taxon>
    </lineage>
</organism>
<evidence type="ECO:0000313" key="2">
    <source>
        <dbReference type="EMBL" id="GIQ82636.1"/>
    </source>
</evidence>
<sequence length="269" mass="31403">MQDEFWSLRDREQVPGGPKTVQGIMATTSFACEEAAAIPPPYHSAILLTGSRFNHSCDPNVTRYWDSTKNVMVFHASRDIDAGEQLFVSYLPISDTYADRKARIDRYHFECKCRHCTASPEERAARDHIAQLNKDMTASCQALVKEKKYAEIAEIMKKHLALTETHYATEHRPVEHRLMELTMTLAMAYNHREFRHYHRQLHAWLRKMVPGHPFLESYLHVYNNPRCMMDDDQMEEYDAWWAREGHAAWDALLAEERAQGIMQEVCKDE</sequence>
<protein>
    <recommendedName>
        <fullName evidence="1">SET domain-containing protein</fullName>
    </recommendedName>
</protein>
<proteinExistence type="predicted"/>
<dbReference type="Gene3D" id="2.170.270.10">
    <property type="entry name" value="SET domain"/>
    <property type="match status" value="1"/>
</dbReference>
<dbReference type="CDD" id="cd20071">
    <property type="entry name" value="SET_SMYD"/>
    <property type="match status" value="1"/>
</dbReference>
<dbReference type="EMBL" id="BDIP01000763">
    <property type="protein sequence ID" value="GIQ82636.1"/>
    <property type="molecule type" value="Genomic_DNA"/>
</dbReference>
<reference evidence="2 3" key="1">
    <citation type="journal article" date="2018" name="PLoS ONE">
        <title>The draft genome of Kipferlia bialata reveals reductive genome evolution in fornicate parasites.</title>
        <authorList>
            <person name="Tanifuji G."/>
            <person name="Takabayashi S."/>
            <person name="Kume K."/>
            <person name="Takagi M."/>
            <person name="Nakayama T."/>
            <person name="Kamikawa R."/>
            <person name="Inagaki Y."/>
            <person name="Hashimoto T."/>
        </authorList>
    </citation>
    <scope>NUCLEOTIDE SEQUENCE [LARGE SCALE GENOMIC DNA]</scope>
    <source>
        <strain evidence="2">NY0173</strain>
    </source>
</reference>
<dbReference type="Gene3D" id="1.25.40.10">
    <property type="entry name" value="Tetratricopeptide repeat domain"/>
    <property type="match status" value="1"/>
</dbReference>
<feature type="domain" description="SET" evidence="1">
    <location>
        <begin position="4"/>
        <end position="91"/>
    </location>
</feature>
<dbReference type="InterPro" id="IPR046341">
    <property type="entry name" value="SET_dom_sf"/>
</dbReference>
<keyword evidence="3" id="KW-1185">Reference proteome</keyword>
<dbReference type="AlphaFoldDB" id="A0A9K3CSZ9"/>
<name>A0A9K3CSZ9_9EUKA</name>
<evidence type="ECO:0000313" key="3">
    <source>
        <dbReference type="Proteomes" id="UP000265618"/>
    </source>
</evidence>
<dbReference type="PANTHER" id="PTHR47332">
    <property type="entry name" value="SET DOMAIN-CONTAINING PROTEIN 5"/>
    <property type="match status" value="1"/>
</dbReference>
<dbReference type="InterPro" id="IPR053185">
    <property type="entry name" value="SET_domain_protein"/>
</dbReference>
<accession>A0A9K3CSZ9</accession>
<dbReference type="InterPro" id="IPR001214">
    <property type="entry name" value="SET_dom"/>
</dbReference>
<dbReference type="Pfam" id="PF00856">
    <property type="entry name" value="SET"/>
    <property type="match status" value="1"/>
</dbReference>
<dbReference type="OrthoDB" id="265717at2759"/>
<dbReference type="PROSITE" id="PS50280">
    <property type="entry name" value="SET"/>
    <property type="match status" value="1"/>
</dbReference>
<comment type="caution">
    <text evidence="2">The sequence shown here is derived from an EMBL/GenBank/DDBJ whole genome shotgun (WGS) entry which is preliminary data.</text>
</comment>
<dbReference type="InterPro" id="IPR011990">
    <property type="entry name" value="TPR-like_helical_dom_sf"/>
</dbReference>
<dbReference type="Proteomes" id="UP000265618">
    <property type="component" value="Unassembled WGS sequence"/>
</dbReference>